<comment type="caution">
    <text evidence="1">The sequence shown here is derived from an EMBL/GenBank/DDBJ whole genome shotgun (WGS) entry which is preliminary data.</text>
</comment>
<reference evidence="1" key="2">
    <citation type="journal article" date="2020" name="Nat. Commun.">
        <title>Large-scale genome sequencing of mycorrhizal fungi provides insights into the early evolution of symbiotic traits.</title>
        <authorList>
            <person name="Miyauchi S."/>
            <person name="Kiss E."/>
            <person name="Kuo A."/>
            <person name="Drula E."/>
            <person name="Kohler A."/>
            <person name="Sanchez-Garcia M."/>
            <person name="Morin E."/>
            <person name="Andreopoulos B."/>
            <person name="Barry K.W."/>
            <person name="Bonito G."/>
            <person name="Buee M."/>
            <person name="Carver A."/>
            <person name="Chen C."/>
            <person name="Cichocki N."/>
            <person name="Clum A."/>
            <person name="Culley D."/>
            <person name="Crous P.W."/>
            <person name="Fauchery L."/>
            <person name="Girlanda M."/>
            <person name="Hayes R.D."/>
            <person name="Keri Z."/>
            <person name="LaButti K."/>
            <person name="Lipzen A."/>
            <person name="Lombard V."/>
            <person name="Magnuson J."/>
            <person name="Maillard F."/>
            <person name="Murat C."/>
            <person name="Nolan M."/>
            <person name="Ohm R.A."/>
            <person name="Pangilinan J."/>
            <person name="Pereira M.F."/>
            <person name="Perotto S."/>
            <person name="Peter M."/>
            <person name="Pfister S."/>
            <person name="Riley R."/>
            <person name="Sitrit Y."/>
            <person name="Stielow J.B."/>
            <person name="Szollosi G."/>
            <person name="Zifcakova L."/>
            <person name="Stursova M."/>
            <person name="Spatafora J.W."/>
            <person name="Tedersoo L."/>
            <person name="Vaario L.M."/>
            <person name="Yamada A."/>
            <person name="Yan M."/>
            <person name="Wang P."/>
            <person name="Xu J."/>
            <person name="Bruns T."/>
            <person name="Baldrian P."/>
            <person name="Vilgalys R."/>
            <person name="Dunand C."/>
            <person name="Henrissat B."/>
            <person name="Grigoriev I.V."/>
            <person name="Hibbett D."/>
            <person name="Nagy L.G."/>
            <person name="Martin F.M."/>
        </authorList>
    </citation>
    <scope>NUCLEOTIDE SEQUENCE</scope>
    <source>
        <strain evidence="1">P2</strain>
    </source>
</reference>
<proteinExistence type="predicted"/>
<evidence type="ECO:0000313" key="1">
    <source>
        <dbReference type="EMBL" id="KAF9653156.1"/>
    </source>
</evidence>
<name>A0ACB6ZUP8_THEGA</name>
<gene>
    <name evidence="1" type="ORF">BDM02DRAFT_3183112</name>
</gene>
<accession>A0ACB6ZUP8</accession>
<organism evidence="1 2">
    <name type="scientific">Thelephora ganbajun</name>
    <name type="common">Ganba fungus</name>
    <dbReference type="NCBI Taxonomy" id="370292"/>
    <lineage>
        <taxon>Eukaryota</taxon>
        <taxon>Fungi</taxon>
        <taxon>Dikarya</taxon>
        <taxon>Basidiomycota</taxon>
        <taxon>Agaricomycotina</taxon>
        <taxon>Agaricomycetes</taxon>
        <taxon>Thelephorales</taxon>
        <taxon>Thelephoraceae</taxon>
        <taxon>Thelephora</taxon>
    </lineage>
</organism>
<dbReference type="Proteomes" id="UP000886501">
    <property type="component" value="Unassembled WGS sequence"/>
</dbReference>
<reference evidence="1" key="1">
    <citation type="submission" date="2019-10" db="EMBL/GenBank/DDBJ databases">
        <authorList>
            <consortium name="DOE Joint Genome Institute"/>
            <person name="Kuo A."/>
            <person name="Miyauchi S."/>
            <person name="Kiss E."/>
            <person name="Drula E."/>
            <person name="Kohler A."/>
            <person name="Sanchez-Garcia M."/>
            <person name="Andreopoulos B."/>
            <person name="Barry K.W."/>
            <person name="Bonito G."/>
            <person name="Buee M."/>
            <person name="Carver A."/>
            <person name="Chen C."/>
            <person name="Cichocki N."/>
            <person name="Clum A."/>
            <person name="Culley D."/>
            <person name="Crous P.W."/>
            <person name="Fauchery L."/>
            <person name="Girlanda M."/>
            <person name="Hayes R."/>
            <person name="Keri Z."/>
            <person name="Labutti K."/>
            <person name="Lipzen A."/>
            <person name="Lombard V."/>
            <person name="Magnuson J."/>
            <person name="Maillard F."/>
            <person name="Morin E."/>
            <person name="Murat C."/>
            <person name="Nolan M."/>
            <person name="Ohm R."/>
            <person name="Pangilinan J."/>
            <person name="Pereira M."/>
            <person name="Perotto S."/>
            <person name="Peter M."/>
            <person name="Riley R."/>
            <person name="Sitrit Y."/>
            <person name="Stielow B."/>
            <person name="Szollosi G."/>
            <person name="Zifcakova L."/>
            <person name="Stursova M."/>
            <person name="Spatafora J.W."/>
            <person name="Tedersoo L."/>
            <person name="Vaario L.-M."/>
            <person name="Yamada A."/>
            <person name="Yan M."/>
            <person name="Wang P."/>
            <person name="Xu J."/>
            <person name="Bruns T."/>
            <person name="Baldrian P."/>
            <person name="Vilgalys R."/>
            <person name="Henrissat B."/>
            <person name="Grigoriev I.V."/>
            <person name="Hibbett D."/>
            <person name="Nagy L.G."/>
            <person name="Martin F.M."/>
        </authorList>
    </citation>
    <scope>NUCLEOTIDE SEQUENCE</scope>
    <source>
        <strain evidence="1">P2</strain>
    </source>
</reference>
<evidence type="ECO:0000313" key="2">
    <source>
        <dbReference type="Proteomes" id="UP000886501"/>
    </source>
</evidence>
<dbReference type="EMBL" id="MU117965">
    <property type="protein sequence ID" value="KAF9653156.1"/>
    <property type="molecule type" value="Genomic_DNA"/>
</dbReference>
<keyword evidence="2" id="KW-1185">Reference proteome</keyword>
<protein>
    <submittedName>
        <fullName evidence="1">Uncharacterized protein</fullName>
    </submittedName>
</protein>
<sequence>MSVRKLMRMNRTSSCFTSKGSGVRVRRDSTHLNYGHIKQNCLIEIADYSNVRSSFGRMTNQELIDFVNSPKASERKPWYGRFTSDSCVPSSRSCVPDVHPLSLEDVLHVSGRPRSGADYYKRHIFIRVLSYTLNQNGQNEAKFLNQIPRLSSPEIFRFADEIEGFSEYPTETHSSGLTPKLSRRFKSPHRSATIEPGDCDIENADASSPSRTVIPATVARPKGADKLKQA</sequence>